<dbReference type="PANTHER" id="PTHR13451:SF0">
    <property type="entry name" value="CROSSOVER JUNCTION ENDONUCLEASE MUS81"/>
    <property type="match status" value="1"/>
</dbReference>
<keyword evidence="1 2" id="KW-0378">Hydrolase</keyword>
<dbReference type="CDD" id="cd21036">
    <property type="entry name" value="WH_MUS81"/>
    <property type="match status" value="1"/>
</dbReference>
<dbReference type="GO" id="GO:0003677">
    <property type="term" value="F:DNA binding"/>
    <property type="evidence" value="ECO:0007669"/>
    <property type="project" value="UniProtKB-UniRule"/>
</dbReference>
<dbReference type="InterPro" id="IPR006166">
    <property type="entry name" value="ERCC4_domain"/>
</dbReference>
<evidence type="ECO:0000256" key="1">
    <source>
        <dbReference type="ARBA" id="ARBA00022801"/>
    </source>
</evidence>
<dbReference type="SUPFAM" id="SSF52980">
    <property type="entry name" value="Restriction endonuclease-like"/>
    <property type="match status" value="1"/>
</dbReference>
<name>A0AA88YTC7_PINIB</name>
<gene>
    <name evidence="4" type="ORF">FSP39_010149</name>
</gene>
<comment type="similarity">
    <text evidence="2">Belongs to the XPF family.</text>
</comment>
<comment type="caution">
    <text evidence="4">The sequence shown here is derived from an EMBL/GenBank/DDBJ whole genome shotgun (WGS) entry which is preliminary data.</text>
</comment>
<keyword evidence="2" id="KW-0234">DNA repair</keyword>
<dbReference type="GO" id="GO:0005634">
    <property type="term" value="C:nucleus"/>
    <property type="evidence" value="ECO:0007669"/>
    <property type="project" value="UniProtKB-SubCell"/>
</dbReference>
<dbReference type="GO" id="GO:0008821">
    <property type="term" value="F:crossover junction DNA endonuclease activity"/>
    <property type="evidence" value="ECO:0007669"/>
    <property type="project" value="UniProtKB-UniRule"/>
</dbReference>
<feature type="domain" description="ERCC4" evidence="3">
    <location>
        <begin position="426"/>
        <end position="530"/>
    </location>
</feature>
<dbReference type="CDD" id="cd19757">
    <property type="entry name" value="Bbox1"/>
    <property type="match status" value="1"/>
</dbReference>
<comment type="cofactor">
    <cofactor evidence="2">
        <name>Mg(2+)</name>
        <dbReference type="ChEBI" id="CHEBI:18420"/>
    </cofactor>
</comment>
<evidence type="ECO:0000313" key="4">
    <source>
        <dbReference type="EMBL" id="KAK3104788.1"/>
    </source>
</evidence>
<keyword evidence="5" id="KW-1185">Reference proteome</keyword>
<dbReference type="PANTHER" id="PTHR13451">
    <property type="entry name" value="CLASS II CROSSOVER JUNCTION ENDONUCLEASE MUS81"/>
    <property type="match status" value="1"/>
</dbReference>
<dbReference type="SMART" id="SM00891">
    <property type="entry name" value="ERCC4"/>
    <property type="match status" value="1"/>
</dbReference>
<keyword evidence="2" id="KW-0539">Nucleus</keyword>
<organism evidence="4 5">
    <name type="scientific">Pinctada imbricata</name>
    <name type="common">Atlantic pearl-oyster</name>
    <name type="synonym">Pinctada martensii</name>
    <dbReference type="NCBI Taxonomy" id="66713"/>
    <lineage>
        <taxon>Eukaryota</taxon>
        <taxon>Metazoa</taxon>
        <taxon>Spiralia</taxon>
        <taxon>Lophotrochozoa</taxon>
        <taxon>Mollusca</taxon>
        <taxon>Bivalvia</taxon>
        <taxon>Autobranchia</taxon>
        <taxon>Pteriomorphia</taxon>
        <taxon>Pterioida</taxon>
        <taxon>Pterioidea</taxon>
        <taxon>Pteriidae</taxon>
        <taxon>Pinctada</taxon>
    </lineage>
</organism>
<comment type="subunit">
    <text evidence="2">Interacts with EME1.</text>
</comment>
<dbReference type="GO" id="GO:0046872">
    <property type="term" value="F:metal ion binding"/>
    <property type="evidence" value="ECO:0007669"/>
    <property type="project" value="UniProtKB-UniRule"/>
</dbReference>
<dbReference type="Gene3D" id="1.10.10.10">
    <property type="entry name" value="Winged helix-like DNA-binding domain superfamily/Winged helix DNA-binding domain"/>
    <property type="match status" value="1"/>
</dbReference>
<proteinExistence type="inferred from homology"/>
<dbReference type="EMBL" id="VSWD01000004">
    <property type="protein sequence ID" value="KAK3104788.1"/>
    <property type="molecule type" value="Genomic_DNA"/>
</dbReference>
<comment type="subcellular location">
    <subcellularLocation>
        <location evidence="2">Nucleus</location>
    </subcellularLocation>
</comment>
<dbReference type="InterPro" id="IPR036388">
    <property type="entry name" value="WH-like_DNA-bd_sf"/>
</dbReference>
<dbReference type="GO" id="GO:0000712">
    <property type="term" value="P:resolution of meiotic recombination intermediates"/>
    <property type="evidence" value="ECO:0007669"/>
    <property type="project" value="TreeGrafter"/>
</dbReference>
<dbReference type="SUPFAM" id="SSF54236">
    <property type="entry name" value="Ubiquitin-like"/>
    <property type="match status" value="1"/>
</dbReference>
<dbReference type="GO" id="GO:0031573">
    <property type="term" value="P:mitotic intra-S DNA damage checkpoint signaling"/>
    <property type="evidence" value="ECO:0007669"/>
    <property type="project" value="TreeGrafter"/>
</dbReference>
<dbReference type="InterPro" id="IPR033309">
    <property type="entry name" value="Mus81"/>
</dbReference>
<dbReference type="CDD" id="cd20074">
    <property type="entry name" value="XPF_nuclease_Mus81"/>
    <property type="match status" value="1"/>
</dbReference>
<keyword evidence="2" id="KW-0255">Endonuclease</keyword>
<dbReference type="InterPro" id="IPR011335">
    <property type="entry name" value="Restrct_endonuc-II-like"/>
</dbReference>
<evidence type="ECO:0000259" key="3">
    <source>
        <dbReference type="SMART" id="SM00891"/>
    </source>
</evidence>
<protein>
    <recommendedName>
        <fullName evidence="2">Crossover junction endonuclease MUS81</fullName>
        <ecNumber evidence="2">3.1.22.-</ecNumber>
    </recommendedName>
</protein>
<dbReference type="GO" id="GO:0006308">
    <property type="term" value="P:DNA catabolic process"/>
    <property type="evidence" value="ECO:0007669"/>
    <property type="project" value="UniProtKB-UniRule"/>
</dbReference>
<keyword evidence="2" id="KW-0540">Nuclease</keyword>
<dbReference type="InterPro" id="IPR029071">
    <property type="entry name" value="Ubiquitin-like_domsf"/>
</dbReference>
<dbReference type="InterPro" id="IPR047417">
    <property type="entry name" value="WHD_MUS81"/>
</dbReference>
<keyword evidence="2" id="KW-0227">DNA damage</keyword>
<dbReference type="GO" id="GO:0048476">
    <property type="term" value="C:Holliday junction resolvase complex"/>
    <property type="evidence" value="ECO:0007669"/>
    <property type="project" value="UniProtKB-UniRule"/>
</dbReference>
<dbReference type="EC" id="3.1.22.-" evidence="2"/>
<sequence length="675" mass="78374">MEWKQRGITVYVRNKQRYDPSSKLYDFLHVIVRNYAQTTIGAIKEDAIRQTGNSARINDLFLNNEPLADDRSVAHYNIEDGTILETTSNPFWATCIYIKKCEADKELSANPNDPHILAWTKKSIPRKLTLLSVLFNSKNEFRAQPPHFPTLDDFVLYLERLNKKGATMNPHFTQKDLRVMHNDFLQNDVGRSGDPLGNFIRRYAIQLGFRRPVKIDLKLFERNLQNFNCGDCEVALAELYCSDCQNATDGHGLYLCRQCSDTLHSGAARRRHQVDNLENAPKVSAPYVPHAFKAPFSILVAMYRALRERPAKLSMTEEEIKERAQPLTDTDLQDKQTGQYCAGFDCMEKLLMMRGFVQREDARNPTTDDDDDDDFFHRYALTDLGEELAERLFTFQQAVQRFMMSNHIPQIPQSNSQGCYGGKRICLIVDEQERDKERLLSIARERNINVQVRQLGAGDYIWIMTPPQDSQNFRCMGRNNTEEIVLPYIVERKSWEDLRESVRTKRFYKQINNMLGSGIENCFYLLEGSMGRMRYKPSEEQQKKLRETLETIFIENGFYVNYTASWYKSVVWLLWVTALLNEMLQKGQLSTDGVPYSEFRSRTIGQSRNPSLQRTDYRPGNSHVWDAEHYIDGLFRDSVNEISLLNEVKSGMKTTDRYKKHVLVIEGLESYNKVL</sequence>
<dbReference type="Gene3D" id="3.40.50.10130">
    <property type="match status" value="1"/>
</dbReference>
<evidence type="ECO:0000313" key="5">
    <source>
        <dbReference type="Proteomes" id="UP001186944"/>
    </source>
</evidence>
<dbReference type="Proteomes" id="UP001186944">
    <property type="component" value="Unassembled WGS sequence"/>
</dbReference>
<accession>A0AA88YTC7</accession>
<comment type="function">
    <text evidence="2">Interacts with EME1 to form a DNA structure-specific endonuclease with substrate preference for branched DNA structures with a 5'-end at the branch nick. Typical substrates include 3'-flap structures, D-loops, replication forks and nicked Holliday junctions. May be required in mitosis for the processing of stalled or collapsed replication fork intermediates. May be required in meiosis for the repair of meiosis-specific double strand breaks subsequent to single-end invasion (SEI).</text>
</comment>
<dbReference type="InterPro" id="IPR047416">
    <property type="entry name" value="XPF_nuclease_Mus81"/>
</dbReference>
<keyword evidence="2" id="KW-0233">DNA recombination</keyword>
<reference evidence="4" key="1">
    <citation type="submission" date="2019-08" db="EMBL/GenBank/DDBJ databases">
        <title>The improved chromosome-level genome for the pearl oyster Pinctada fucata martensii using PacBio sequencing and Hi-C.</title>
        <authorList>
            <person name="Zheng Z."/>
        </authorList>
    </citation>
    <scope>NUCLEOTIDE SEQUENCE</scope>
    <source>
        <strain evidence="4">ZZ-2019</strain>
        <tissue evidence="4">Adductor muscle</tissue>
    </source>
</reference>
<dbReference type="Pfam" id="PF02732">
    <property type="entry name" value="ERCC4"/>
    <property type="match status" value="1"/>
</dbReference>
<dbReference type="AlphaFoldDB" id="A0AA88YTC7"/>
<keyword evidence="2" id="KW-0479">Metal-binding</keyword>
<evidence type="ECO:0000256" key="2">
    <source>
        <dbReference type="RuleBase" id="RU369042"/>
    </source>
</evidence>
<dbReference type="GO" id="GO:0000727">
    <property type="term" value="P:double-strand break repair via break-induced replication"/>
    <property type="evidence" value="ECO:0007669"/>
    <property type="project" value="UniProtKB-UniRule"/>
</dbReference>
<dbReference type="GO" id="GO:0048257">
    <property type="term" value="F:3'-flap endonuclease activity"/>
    <property type="evidence" value="ECO:0007669"/>
    <property type="project" value="TreeGrafter"/>
</dbReference>
<keyword evidence="2" id="KW-0460">Magnesium</keyword>